<sequence>AVAPVVPGVPGASGPLGEGETWDDRWKQVQDFLEKQGEETPEEKKYREDQEATLKRLMDLAEDLAEAGRPSEELVNLRTAILQQQKVLADLTPTKYLETEPGLKAVGVTQAFLERRVAAERDPIASALSNMLISESLISQQIAGEKAGIQAQMEAAETVFGLRKEIAGLRPEAAELPAGVQSEMLKRFLWPKEEGDELLSVSEAKSLGVPYGTTKSQAAAMGITPAAPTPTPTPTPTVDYRNILYNVGLPVNIATTKGELTKGSLDKLVNAGMPVDTAQGIYDAIIQGYTLEDVRQYLRENGVDPAILDIFMMTLQGYKEGDELDALIEKYL</sequence>
<feature type="compositionally biased region" description="Low complexity" evidence="1">
    <location>
        <begin position="1"/>
        <end position="15"/>
    </location>
</feature>
<protein>
    <submittedName>
        <fullName evidence="2">Uncharacterized protein</fullName>
    </submittedName>
</protein>
<evidence type="ECO:0000313" key="2">
    <source>
        <dbReference type="EMBL" id="KKL50709.1"/>
    </source>
</evidence>
<name>A0A0F9CNF5_9ZZZZ</name>
<comment type="caution">
    <text evidence="2">The sequence shown here is derived from an EMBL/GenBank/DDBJ whole genome shotgun (WGS) entry which is preliminary data.</text>
</comment>
<gene>
    <name evidence="2" type="ORF">LCGC14_2302770</name>
</gene>
<feature type="non-terminal residue" evidence="2">
    <location>
        <position position="1"/>
    </location>
</feature>
<dbReference type="AlphaFoldDB" id="A0A0F9CNF5"/>
<feature type="region of interest" description="Disordered" evidence="1">
    <location>
        <begin position="1"/>
        <end position="21"/>
    </location>
</feature>
<evidence type="ECO:0000256" key="1">
    <source>
        <dbReference type="SAM" id="MobiDB-lite"/>
    </source>
</evidence>
<proteinExistence type="predicted"/>
<reference evidence="2" key="1">
    <citation type="journal article" date="2015" name="Nature">
        <title>Complex archaea that bridge the gap between prokaryotes and eukaryotes.</title>
        <authorList>
            <person name="Spang A."/>
            <person name="Saw J.H."/>
            <person name="Jorgensen S.L."/>
            <person name="Zaremba-Niedzwiedzka K."/>
            <person name="Martijn J."/>
            <person name="Lind A.E."/>
            <person name="van Eijk R."/>
            <person name="Schleper C."/>
            <person name="Guy L."/>
            <person name="Ettema T.J."/>
        </authorList>
    </citation>
    <scope>NUCLEOTIDE SEQUENCE</scope>
</reference>
<accession>A0A0F9CNF5</accession>
<organism evidence="2">
    <name type="scientific">marine sediment metagenome</name>
    <dbReference type="NCBI Taxonomy" id="412755"/>
    <lineage>
        <taxon>unclassified sequences</taxon>
        <taxon>metagenomes</taxon>
        <taxon>ecological metagenomes</taxon>
    </lineage>
</organism>
<dbReference type="EMBL" id="LAZR01032501">
    <property type="protein sequence ID" value="KKL50709.1"/>
    <property type="molecule type" value="Genomic_DNA"/>
</dbReference>